<dbReference type="Pfam" id="PF10604">
    <property type="entry name" value="Polyketide_cyc2"/>
    <property type="match status" value="1"/>
</dbReference>
<organism evidence="2">
    <name type="scientific">Agromyces sp. G08B096</name>
    <dbReference type="NCBI Taxonomy" id="3156399"/>
    <lineage>
        <taxon>Bacteria</taxon>
        <taxon>Bacillati</taxon>
        <taxon>Actinomycetota</taxon>
        <taxon>Actinomycetes</taxon>
        <taxon>Micrococcales</taxon>
        <taxon>Microbacteriaceae</taxon>
        <taxon>Agromyces</taxon>
    </lineage>
</organism>
<accession>A0AAU7W9H4</accession>
<evidence type="ECO:0000313" key="2">
    <source>
        <dbReference type="EMBL" id="XBX82973.1"/>
    </source>
</evidence>
<gene>
    <name evidence="2" type="ORF">ABIQ69_03340</name>
</gene>
<proteinExistence type="predicted"/>
<dbReference type="InterPro" id="IPR023393">
    <property type="entry name" value="START-like_dom_sf"/>
</dbReference>
<dbReference type="InterPro" id="IPR019587">
    <property type="entry name" value="Polyketide_cyclase/dehydratase"/>
</dbReference>
<evidence type="ECO:0000256" key="1">
    <source>
        <dbReference type="SAM" id="MobiDB-lite"/>
    </source>
</evidence>
<reference evidence="2" key="1">
    <citation type="submission" date="2024-05" db="EMBL/GenBank/DDBJ databases">
        <authorList>
            <person name="Yu L."/>
        </authorList>
    </citation>
    <scope>NUCLEOTIDE SEQUENCE</scope>
    <source>
        <strain evidence="2">G08B096</strain>
    </source>
</reference>
<protein>
    <submittedName>
        <fullName evidence="2">SRPBCC family protein</fullName>
    </submittedName>
</protein>
<feature type="region of interest" description="Disordered" evidence="1">
    <location>
        <begin position="144"/>
        <end position="172"/>
    </location>
</feature>
<dbReference type="RefSeq" id="WP_350348989.1">
    <property type="nucleotide sequence ID" value="NZ_CP158374.1"/>
</dbReference>
<name>A0AAU7W9H4_9MICO</name>
<dbReference type="EMBL" id="CP158374">
    <property type="protein sequence ID" value="XBX82973.1"/>
    <property type="molecule type" value="Genomic_DNA"/>
</dbReference>
<dbReference type="Gene3D" id="3.30.530.20">
    <property type="match status" value="1"/>
</dbReference>
<dbReference type="SUPFAM" id="SSF55961">
    <property type="entry name" value="Bet v1-like"/>
    <property type="match status" value="1"/>
</dbReference>
<feature type="compositionally biased region" description="Low complexity" evidence="1">
    <location>
        <begin position="161"/>
        <end position="172"/>
    </location>
</feature>
<sequence>MSRNVRVFDCPPDAVFEVLADAWLYPSWVVGASRMRDVDASWPAPEARLHHSIGVWPVLIDDETRSLEWQPPLRMRMRPSGWPLGEARVLMEVKPRGAGCVVRMQEEVVAGPGSWVPAPLMDVLLHLRNAESLRRLAFLAEGRHRTGQDDTRPVPGPESQAAGADPAGAEAR</sequence>
<dbReference type="CDD" id="cd07812">
    <property type="entry name" value="SRPBCC"/>
    <property type="match status" value="1"/>
</dbReference>
<dbReference type="AlphaFoldDB" id="A0AAU7W9H4"/>